<dbReference type="RefSeq" id="WP_150030924.1">
    <property type="nucleotide sequence ID" value="NZ_VWSH01000001.1"/>
</dbReference>
<gene>
    <name evidence="1" type="ORF">F0919_01410</name>
</gene>
<protein>
    <submittedName>
        <fullName evidence="1">DUF1572 domain-containing protein</fullName>
    </submittedName>
</protein>
<sequence length="158" mass="18211">MSLPKQIAKHFKEIHFGGNWTCSNLKDNLADITWQEATTQVYNLNTIAVLVYHVNYYVSAVLKVLHGEALNASDKFSFDCPPINSEEDWQALTNKAFTEAEIFAGLIEALPEEKLWENFSDEKYGNYYRNLHGIIEHTHYHLGQIALIKKIIKQQNKI</sequence>
<dbReference type="AlphaFoldDB" id="A0A5M6CMS5"/>
<organism evidence="1 2">
    <name type="scientific">Taibaiella lutea</name>
    <dbReference type="NCBI Taxonomy" id="2608001"/>
    <lineage>
        <taxon>Bacteria</taxon>
        <taxon>Pseudomonadati</taxon>
        <taxon>Bacteroidota</taxon>
        <taxon>Chitinophagia</taxon>
        <taxon>Chitinophagales</taxon>
        <taxon>Chitinophagaceae</taxon>
        <taxon>Taibaiella</taxon>
    </lineage>
</organism>
<evidence type="ECO:0000313" key="2">
    <source>
        <dbReference type="Proteomes" id="UP000323632"/>
    </source>
</evidence>
<dbReference type="Proteomes" id="UP000323632">
    <property type="component" value="Unassembled WGS sequence"/>
</dbReference>
<keyword evidence="2" id="KW-1185">Reference proteome</keyword>
<dbReference type="Gene3D" id="1.20.120.450">
    <property type="entry name" value="dinb family like domain"/>
    <property type="match status" value="1"/>
</dbReference>
<dbReference type="EMBL" id="VWSH01000001">
    <property type="protein sequence ID" value="KAA5536353.1"/>
    <property type="molecule type" value="Genomic_DNA"/>
</dbReference>
<comment type="caution">
    <text evidence="1">The sequence shown here is derived from an EMBL/GenBank/DDBJ whole genome shotgun (WGS) entry which is preliminary data.</text>
</comment>
<name>A0A5M6CMS5_9BACT</name>
<dbReference type="SUPFAM" id="SSF109854">
    <property type="entry name" value="DinB/YfiT-like putative metalloenzymes"/>
    <property type="match status" value="1"/>
</dbReference>
<dbReference type="InterPro" id="IPR034660">
    <property type="entry name" value="DinB/YfiT-like"/>
</dbReference>
<reference evidence="1 2" key="1">
    <citation type="submission" date="2019-09" db="EMBL/GenBank/DDBJ databases">
        <title>Genome sequence and assembly of Taibaiella sp.</title>
        <authorList>
            <person name="Chhetri G."/>
        </authorList>
    </citation>
    <scope>NUCLEOTIDE SEQUENCE [LARGE SCALE GENOMIC DNA]</scope>
    <source>
        <strain evidence="1 2">KVB11</strain>
    </source>
</reference>
<proteinExistence type="predicted"/>
<evidence type="ECO:0000313" key="1">
    <source>
        <dbReference type="EMBL" id="KAA5536353.1"/>
    </source>
</evidence>
<accession>A0A5M6CMS5</accession>